<accession>A0A9Q8SSS4</accession>
<reference evidence="2" key="1">
    <citation type="journal article" date="2021" name="Mol. Plant Microbe Interact.">
        <title>Complete Genome Sequence of the Plant-Pathogenic Fungus Colletotrichum lupini.</title>
        <authorList>
            <person name="Baroncelli R."/>
            <person name="Pensec F."/>
            <person name="Da Lio D."/>
            <person name="Boufleur T."/>
            <person name="Vicente I."/>
            <person name="Sarrocco S."/>
            <person name="Picot A."/>
            <person name="Baraldi E."/>
            <person name="Sukno S."/>
            <person name="Thon M."/>
            <person name="Le Floch G."/>
        </authorList>
    </citation>
    <scope>NUCLEOTIDE SEQUENCE</scope>
    <source>
        <strain evidence="2">IMI 504893</strain>
    </source>
</reference>
<dbReference type="GeneID" id="73341408"/>
<evidence type="ECO:0000313" key="3">
    <source>
        <dbReference type="Proteomes" id="UP000830671"/>
    </source>
</evidence>
<dbReference type="EMBL" id="CP019476">
    <property type="protein sequence ID" value="UQC81917.1"/>
    <property type="molecule type" value="Genomic_DNA"/>
</dbReference>
<feature type="region of interest" description="Disordered" evidence="1">
    <location>
        <begin position="416"/>
        <end position="466"/>
    </location>
</feature>
<name>A0A9Q8SSS4_9PEZI</name>
<feature type="compositionally biased region" description="Polar residues" evidence="1">
    <location>
        <begin position="441"/>
        <end position="451"/>
    </location>
</feature>
<proteinExistence type="predicted"/>
<evidence type="ECO:0000313" key="2">
    <source>
        <dbReference type="EMBL" id="UQC81917.1"/>
    </source>
</evidence>
<protein>
    <submittedName>
        <fullName evidence="2">Uncharacterized protein</fullName>
    </submittedName>
</protein>
<organism evidence="2 3">
    <name type="scientific">Colletotrichum lupini</name>
    <dbReference type="NCBI Taxonomy" id="145971"/>
    <lineage>
        <taxon>Eukaryota</taxon>
        <taxon>Fungi</taxon>
        <taxon>Dikarya</taxon>
        <taxon>Ascomycota</taxon>
        <taxon>Pezizomycotina</taxon>
        <taxon>Sordariomycetes</taxon>
        <taxon>Hypocreomycetidae</taxon>
        <taxon>Glomerellales</taxon>
        <taxon>Glomerellaceae</taxon>
        <taxon>Colletotrichum</taxon>
        <taxon>Colletotrichum acutatum species complex</taxon>
    </lineage>
</organism>
<gene>
    <name evidence="2" type="ORF">CLUP02_07403</name>
</gene>
<dbReference type="Proteomes" id="UP000830671">
    <property type="component" value="Chromosome 4"/>
</dbReference>
<dbReference type="KEGG" id="clup:CLUP02_07403"/>
<dbReference type="RefSeq" id="XP_049143541.1">
    <property type="nucleotide sequence ID" value="XM_049286398.1"/>
</dbReference>
<evidence type="ECO:0000256" key="1">
    <source>
        <dbReference type="SAM" id="MobiDB-lite"/>
    </source>
</evidence>
<feature type="compositionally biased region" description="Basic residues" evidence="1">
    <location>
        <begin position="423"/>
        <end position="432"/>
    </location>
</feature>
<sequence length="466" mass="51473">MTVAPHSNSPLENPLRREGNLDGHPIKMLPYTFIRAAAVGPMRVQVFNVPTRDQIMLMWEHVNLPKVIGESPAPLEGEYCRQGLALQDVNCEDWMMTLHQRGKYNSTYASHLNACRRKLNARYTICQGPRSLGESGHCGRLQDQIAGPPPARRSGDVGPAYSSYFPRPCESLGRDGEASEFDEAGSERSRQGWALLGVCTAKPRNSLNPKASGRVEAATAYARWRWMHSQDVFRDASGSWGLSAAPGLRAGRSRLDPAESGTEEIEHRAKTKVWSFAKGVESPVSGLETLDRPGLRSHPAFCFPLLLLDFESRVLVPLRILPTSFHRRRDPACARLIPPGSAGLRLFNVDLLGFARRLIHSLRTWICQIRSSCKQQGEEFEFKFRLAGTILQCGSPIVRTKRRGIAFLEPQPSAALAAEPGKGGHKPSKSRHAAGLAPLMSQGQRTIGRVSSRQDEDEGTFHNAAM</sequence>
<keyword evidence="3" id="KW-1185">Reference proteome</keyword>
<dbReference type="AlphaFoldDB" id="A0A9Q8SSS4"/>